<name>A0A8H7WG92_9HELO</name>
<reference evidence="3" key="1">
    <citation type="submission" date="2021-02" db="EMBL/GenBank/DDBJ databases">
        <title>Genome sequence Cadophora malorum strain M34.</title>
        <authorList>
            <person name="Stefanovic E."/>
            <person name="Vu D."/>
            <person name="Scully C."/>
            <person name="Dijksterhuis J."/>
            <person name="Roader J."/>
            <person name="Houbraken J."/>
        </authorList>
    </citation>
    <scope>NUCLEOTIDE SEQUENCE</scope>
    <source>
        <strain evidence="3">M34</strain>
    </source>
</reference>
<protein>
    <recommendedName>
        <fullName evidence="2">Heterokaryon incompatibility domain-containing protein</fullName>
    </recommendedName>
</protein>
<dbReference type="AlphaFoldDB" id="A0A8H7WG92"/>
<dbReference type="InterPro" id="IPR052895">
    <property type="entry name" value="HetReg/Transcr_Mod"/>
</dbReference>
<evidence type="ECO:0000256" key="1">
    <source>
        <dbReference type="SAM" id="SignalP"/>
    </source>
</evidence>
<feature type="domain" description="Heterokaryon incompatibility" evidence="2">
    <location>
        <begin position="86"/>
        <end position="229"/>
    </location>
</feature>
<evidence type="ECO:0000313" key="4">
    <source>
        <dbReference type="Proteomes" id="UP000664132"/>
    </source>
</evidence>
<proteinExistence type="predicted"/>
<dbReference type="PANTHER" id="PTHR24148">
    <property type="entry name" value="ANKYRIN REPEAT DOMAIN-CONTAINING PROTEIN 39 HOMOLOG-RELATED"/>
    <property type="match status" value="1"/>
</dbReference>
<organism evidence="3 4">
    <name type="scientific">Cadophora malorum</name>
    <dbReference type="NCBI Taxonomy" id="108018"/>
    <lineage>
        <taxon>Eukaryota</taxon>
        <taxon>Fungi</taxon>
        <taxon>Dikarya</taxon>
        <taxon>Ascomycota</taxon>
        <taxon>Pezizomycotina</taxon>
        <taxon>Leotiomycetes</taxon>
        <taxon>Helotiales</taxon>
        <taxon>Ploettnerulaceae</taxon>
        <taxon>Cadophora</taxon>
    </lineage>
</organism>
<dbReference type="Pfam" id="PF06985">
    <property type="entry name" value="HET"/>
    <property type="match status" value="1"/>
</dbReference>
<evidence type="ECO:0000313" key="3">
    <source>
        <dbReference type="EMBL" id="KAG4424247.1"/>
    </source>
</evidence>
<sequence>MPQITLRLAALVQKVFFAILLPSKYLGQLERSYIVWTGRKFGSRPTYRYSELGPGHIRLLKIPKRSNVAGLQCQIIRVLLASAPPYEAVSYCWGTDPPTRKIVVDGKSMKVLDSVYEVLCYRRSFREEKLLWIDSVCINQEDEAEKSEQIQLMRTIFSEAAGVLAWLGDVENALIARIFISSLNSKSELLGMTTLDRLLDYRARHDFAWRFMGPVFSQPWFTRSWMLQEIALAKRVDLVFGGVSLDWEVFAEALPVLGNPLLGRFLGSSDAEYEVTRPLLGVKNAIIMENCRVLTRGDSDVTLDEVLQFSLQFQATKGHDKVYSVLGLVNDQTSESIVPDYNKPVEMVFTETMRSLIQSNSPLSSLHLAGCGTSGQYNLPSWVPDWTNSSIRPFHTSSTITYNAGTELASRVVIPPEIDAQFICIAGNIVDEISVLGQMGPLVAEELKRREARMIYREEHLVYEWLKEAKLLAAKYVKKPYFVGQAPYREIQNEDEVLWRTIIDDQTEGKSPASAELATGYAALESYVGLSSSTLPGSISPFKQHRLPEDEHTLPREHLQDLSRSANTFLNHVAAASLGNCLAVTKSGLFAVVPPKTRVGDTLSIIWGAQTPYLMRPARTKLEGQETWELVGSCFVHGLMGGEGAKADGVMFTFV</sequence>
<feature type="signal peptide" evidence="1">
    <location>
        <begin position="1"/>
        <end position="17"/>
    </location>
</feature>
<keyword evidence="1" id="KW-0732">Signal</keyword>
<keyword evidence="4" id="KW-1185">Reference proteome</keyword>
<gene>
    <name evidence="3" type="ORF">IFR04_002651</name>
</gene>
<accession>A0A8H7WG92</accession>
<dbReference type="OrthoDB" id="2157530at2759"/>
<dbReference type="PANTHER" id="PTHR24148:SF64">
    <property type="entry name" value="HETEROKARYON INCOMPATIBILITY DOMAIN-CONTAINING PROTEIN"/>
    <property type="match status" value="1"/>
</dbReference>
<evidence type="ECO:0000259" key="2">
    <source>
        <dbReference type="Pfam" id="PF06985"/>
    </source>
</evidence>
<comment type="caution">
    <text evidence="3">The sequence shown here is derived from an EMBL/GenBank/DDBJ whole genome shotgun (WGS) entry which is preliminary data.</text>
</comment>
<dbReference type="InterPro" id="IPR010730">
    <property type="entry name" value="HET"/>
</dbReference>
<feature type="chain" id="PRO_5034001330" description="Heterokaryon incompatibility domain-containing protein" evidence="1">
    <location>
        <begin position="18"/>
        <end position="655"/>
    </location>
</feature>
<dbReference type="Pfam" id="PF26639">
    <property type="entry name" value="Het-6_barrel"/>
    <property type="match status" value="1"/>
</dbReference>
<dbReference type="Proteomes" id="UP000664132">
    <property type="component" value="Unassembled WGS sequence"/>
</dbReference>
<dbReference type="EMBL" id="JAFJYH010000023">
    <property type="protein sequence ID" value="KAG4424247.1"/>
    <property type="molecule type" value="Genomic_DNA"/>
</dbReference>